<dbReference type="InterPro" id="IPR001173">
    <property type="entry name" value="Glyco_trans_2-like"/>
</dbReference>
<name>A0A0F5IUK0_9BACT</name>
<dbReference type="SUPFAM" id="SSF53448">
    <property type="entry name" value="Nucleotide-diphospho-sugar transferases"/>
    <property type="match status" value="1"/>
</dbReference>
<dbReference type="HOGENOM" id="CLU_065962_0_0_10"/>
<dbReference type="CDD" id="cd02511">
    <property type="entry name" value="Beta4Glucosyltransferase"/>
    <property type="match status" value="1"/>
</dbReference>
<evidence type="ECO:0000313" key="3">
    <source>
        <dbReference type="EMBL" id="KKB49221.1"/>
    </source>
</evidence>
<dbReference type="PANTHER" id="PTHR43630">
    <property type="entry name" value="POLY-BETA-1,6-N-ACETYL-D-GLUCOSAMINE SYNTHASE"/>
    <property type="match status" value="1"/>
</dbReference>
<evidence type="ECO:0000313" key="4">
    <source>
        <dbReference type="Proteomes" id="UP000033035"/>
    </source>
</evidence>
<proteinExistence type="inferred from homology"/>
<reference evidence="3 4" key="1">
    <citation type="submission" date="2013-04" db="EMBL/GenBank/DDBJ databases">
        <title>The Genome Sequence of Parabacteroides gordonii DSM 23371.</title>
        <authorList>
            <consortium name="The Broad Institute Genomics Platform"/>
            <person name="Earl A."/>
            <person name="Ward D."/>
            <person name="Feldgarden M."/>
            <person name="Gevers D."/>
            <person name="Martens E."/>
            <person name="Sakamoto M."/>
            <person name="Benno Y."/>
            <person name="Suzuki N."/>
            <person name="Matsunaga N."/>
            <person name="Koshihara K."/>
            <person name="Seki M."/>
            <person name="Komiya H."/>
            <person name="Walker B."/>
            <person name="Young S."/>
            <person name="Zeng Q."/>
            <person name="Gargeya S."/>
            <person name="Fitzgerald M."/>
            <person name="Haas B."/>
            <person name="Abouelleil A."/>
            <person name="Allen A.W."/>
            <person name="Alvarado L."/>
            <person name="Arachchi H.M."/>
            <person name="Berlin A.M."/>
            <person name="Chapman S.B."/>
            <person name="Gainer-Dewar J."/>
            <person name="Goldberg J."/>
            <person name="Griggs A."/>
            <person name="Gujja S."/>
            <person name="Hansen M."/>
            <person name="Howarth C."/>
            <person name="Imamovic A."/>
            <person name="Ireland A."/>
            <person name="Larimer J."/>
            <person name="McCowan C."/>
            <person name="Murphy C."/>
            <person name="Pearson M."/>
            <person name="Poon T.W."/>
            <person name="Priest M."/>
            <person name="Roberts A."/>
            <person name="Saif S."/>
            <person name="Shea T."/>
            <person name="Sisk P."/>
            <person name="Sykes S."/>
            <person name="Wortman J."/>
            <person name="Nusbaum C."/>
            <person name="Birren B."/>
        </authorList>
    </citation>
    <scope>NUCLEOTIDE SEQUENCE [LARGE SCALE GENOMIC DNA]</scope>
    <source>
        <strain evidence="3 4">MS-1</strain>
    </source>
</reference>
<gene>
    <name evidence="3" type="ORF">HMPREF1536_04285</name>
</gene>
<organism evidence="3 4">
    <name type="scientific">Parabacteroides gordonii MS-1 = DSM 23371</name>
    <dbReference type="NCBI Taxonomy" id="1203610"/>
    <lineage>
        <taxon>Bacteria</taxon>
        <taxon>Pseudomonadati</taxon>
        <taxon>Bacteroidota</taxon>
        <taxon>Bacteroidia</taxon>
        <taxon>Bacteroidales</taxon>
        <taxon>Tannerellaceae</taxon>
        <taxon>Parabacteroides</taxon>
    </lineage>
</organism>
<dbReference type="EMBL" id="AQHW01000025">
    <property type="protein sequence ID" value="KKB49221.1"/>
    <property type="molecule type" value="Genomic_DNA"/>
</dbReference>
<comment type="similarity">
    <text evidence="1">Belongs to the glycosyltransferase 2 family. WaaE/KdtX subfamily.</text>
</comment>
<keyword evidence="4" id="KW-1185">Reference proteome</keyword>
<dbReference type="InterPro" id="IPR029044">
    <property type="entry name" value="Nucleotide-diphossugar_trans"/>
</dbReference>
<comment type="caution">
    <text evidence="3">The sequence shown here is derived from an EMBL/GenBank/DDBJ whole genome shotgun (WGS) entry which is preliminary data.</text>
</comment>
<dbReference type="PATRIC" id="fig|1203610.3.peg.4363"/>
<dbReference type="STRING" id="1203610.HMPREF1536_04285"/>
<feature type="domain" description="Glycosyltransferase 2-like" evidence="2">
    <location>
        <begin position="7"/>
        <end position="122"/>
    </location>
</feature>
<dbReference type="RefSeq" id="WP_028729212.1">
    <property type="nucleotide sequence ID" value="NZ_KE386763.1"/>
</dbReference>
<dbReference type="Pfam" id="PF00535">
    <property type="entry name" value="Glycos_transf_2"/>
    <property type="match status" value="1"/>
</dbReference>
<accession>A0A0F5IUK0</accession>
<evidence type="ECO:0000259" key="2">
    <source>
        <dbReference type="Pfam" id="PF00535"/>
    </source>
</evidence>
<dbReference type="AlphaFoldDB" id="A0A0F5IUK0"/>
<evidence type="ECO:0000256" key="1">
    <source>
        <dbReference type="ARBA" id="ARBA00038494"/>
    </source>
</evidence>
<protein>
    <recommendedName>
        <fullName evidence="2">Glycosyltransferase 2-like domain-containing protein</fullName>
    </recommendedName>
</protein>
<dbReference type="PANTHER" id="PTHR43630:SF2">
    <property type="entry name" value="GLYCOSYLTRANSFERASE"/>
    <property type="match status" value="1"/>
</dbReference>
<dbReference type="Proteomes" id="UP000033035">
    <property type="component" value="Unassembled WGS sequence"/>
</dbReference>
<sequence>MEELDISVIILTYNEEIHIRRCIESVYLFVKDIFLIDSYSTDQTLQIASEYEKVTILQNKWENNYAKQFNWGLEHVPIRTKWVLRLDADEYLLPALIRELSEKVPFLPETVSGIVFKRRHYFLGKWMKRGIYPVYLLRMFCYGKAICEQRLMDEHIQLLEGTTVNSEGDFVDHNLNNLSWFCNKHVGYAVREAADLLDIELDLYGTSQLDDQKVLTAQAMDKRRIKHRYARMPLFWRAFIYFCYRYFLKGGFLEGKEGFLWHFLQGWWYRTLVDTKIFEIKQACGTTDKEKIKKYLSDVYNCK</sequence>
<dbReference type="Gene3D" id="3.90.550.10">
    <property type="entry name" value="Spore Coat Polysaccharide Biosynthesis Protein SpsA, Chain A"/>
    <property type="match status" value="1"/>
</dbReference>